<evidence type="ECO:0000313" key="9">
    <source>
        <dbReference type="Proteomes" id="UP000321157"/>
    </source>
</evidence>
<keyword evidence="5 7" id="KW-1133">Transmembrane helix</keyword>
<feature type="transmembrane region" description="Helical" evidence="7">
    <location>
        <begin position="84"/>
        <end position="107"/>
    </location>
</feature>
<feature type="transmembrane region" description="Helical" evidence="7">
    <location>
        <begin position="208"/>
        <end position="226"/>
    </location>
</feature>
<dbReference type="PANTHER" id="PTHR34184:SF4">
    <property type="entry name" value="UPF0718 PROTEIN YCGR"/>
    <property type="match status" value="1"/>
</dbReference>
<feature type="transmembrane region" description="Helical" evidence="7">
    <location>
        <begin position="143"/>
        <end position="163"/>
    </location>
</feature>
<keyword evidence="3" id="KW-1003">Cell membrane</keyword>
<keyword evidence="6 7" id="KW-0472">Membrane</keyword>
<dbReference type="InterPro" id="IPR005524">
    <property type="entry name" value="DUF318"/>
</dbReference>
<dbReference type="AlphaFoldDB" id="A0A511VD11"/>
<evidence type="ECO:0000256" key="5">
    <source>
        <dbReference type="ARBA" id="ARBA00022989"/>
    </source>
</evidence>
<evidence type="ECO:0000256" key="3">
    <source>
        <dbReference type="ARBA" id="ARBA00022475"/>
    </source>
</evidence>
<evidence type="ECO:0000256" key="2">
    <source>
        <dbReference type="ARBA" id="ARBA00006386"/>
    </source>
</evidence>
<feature type="transmembrane region" description="Helical" evidence="7">
    <location>
        <begin position="51"/>
        <end position="72"/>
    </location>
</feature>
<feature type="transmembrane region" description="Helical" evidence="7">
    <location>
        <begin position="175"/>
        <end position="196"/>
    </location>
</feature>
<dbReference type="GO" id="GO:0005886">
    <property type="term" value="C:plasma membrane"/>
    <property type="evidence" value="ECO:0007669"/>
    <property type="project" value="UniProtKB-SubCell"/>
</dbReference>
<evidence type="ECO:0000256" key="1">
    <source>
        <dbReference type="ARBA" id="ARBA00004651"/>
    </source>
</evidence>
<organism evidence="8 9">
    <name type="scientific">Aneurinibacillus danicus</name>
    <dbReference type="NCBI Taxonomy" id="267746"/>
    <lineage>
        <taxon>Bacteria</taxon>
        <taxon>Bacillati</taxon>
        <taxon>Bacillota</taxon>
        <taxon>Bacilli</taxon>
        <taxon>Bacillales</taxon>
        <taxon>Paenibacillaceae</taxon>
        <taxon>Aneurinibacillus group</taxon>
        <taxon>Aneurinibacillus</taxon>
    </lineage>
</organism>
<feature type="transmembrane region" description="Helical" evidence="7">
    <location>
        <begin position="6"/>
        <end position="30"/>
    </location>
</feature>
<name>A0A511VD11_9BACL</name>
<keyword evidence="9" id="KW-1185">Reference proteome</keyword>
<dbReference type="EMBL" id="BJXX01000230">
    <property type="protein sequence ID" value="GEN36786.1"/>
    <property type="molecule type" value="Genomic_DNA"/>
</dbReference>
<comment type="subcellular location">
    <subcellularLocation>
        <location evidence="1">Cell membrane</location>
        <topology evidence="1">Multi-pass membrane protein</topology>
    </subcellularLocation>
</comment>
<comment type="similarity">
    <text evidence="2">Belongs to the UPF0718 family.</text>
</comment>
<dbReference type="InterPro" id="IPR052923">
    <property type="entry name" value="UPF0718"/>
</dbReference>
<dbReference type="RefSeq" id="WP_170230414.1">
    <property type="nucleotide sequence ID" value="NZ_BJXX01000230.1"/>
</dbReference>
<sequence length="298" mass="31472">MWQNAQTVFLSILLESLPFVLAGVLVSSVIQSMVSQETFLRMIPKRKTLAVVYASLLGLVLPVCDCGAVPVARSLMQKGVPVSAAMAFVLAAPAINPLTMVATYVAFGGSTVMMGLRTVAALSIAVLVGWLFLWLRIEKVKPFPLAPVALSATVPTSGTRFFLIAGVLGHALRELFEVGVFIVAGAAVAAAIQVWFPASILSAVGQHPIGSVGGMMGLGILFSLCAQADAFVARSLAGVSTVGGVFGFLVIGQMIDIRNFLLLPRAFHRKVVILTFFVTFVLTLLLGVMVNYTDLSTT</sequence>
<evidence type="ECO:0000313" key="8">
    <source>
        <dbReference type="EMBL" id="GEN36786.1"/>
    </source>
</evidence>
<feature type="transmembrane region" description="Helical" evidence="7">
    <location>
        <begin position="119"/>
        <end position="137"/>
    </location>
</feature>
<proteinExistence type="inferred from homology"/>
<dbReference type="Pfam" id="PF03773">
    <property type="entry name" value="ArsP_1"/>
    <property type="match status" value="1"/>
</dbReference>
<keyword evidence="4 7" id="KW-0812">Transmembrane</keyword>
<reference evidence="8 9" key="1">
    <citation type="submission" date="2019-07" db="EMBL/GenBank/DDBJ databases">
        <title>Whole genome shotgun sequence of Aneurinibacillus danicus NBRC 102444.</title>
        <authorList>
            <person name="Hosoyama A."/>
            <person name="Uohara A."/>
            <person name="Ohji S."/>
            <person name="Ichikawa N."/>
        </authorList>
    </citation>
    <scope>NUCLEOTIDE SEQUENCE [LARGE SCALE GENOMIC DNA]</scope>
    <source>
        <strain evidence="8 9">NBRC 102444</strain>
    </source>
</reference>
<feature type="transmembrane region" description="Helical" evidence="7">
    <location>
        <begin position="231"/>
        <end position="251"/>
    </location>
</feature>
<evidence type="ECO:0000256" key="4">
    <source>
        <dbReference type="ARBA" id="ARBA00022692"/>
    </source>
</evidence>
<accession>A0A511VD11</accession>
<gene>
    <name evidence="8" type="ORF">ADA01nite_42460</name>
</gene>
<dbReference type="PANTHER" id="PTHR34184">
    <property type="entry name" value="UPF0718 PROTEIN YCGR"/>
    <property type="match status" value="1"/>
</dbReference>
<comment type="caution">
    <text evidence="8">The sequence shown here is derived from an EMBL/GenBank/DDBJ whole genome shotgun (WGS) entry which is preliminary data.</text>
</comment>
<protein>
    <submittedName>
        <fullName evidence="8">Uncharacterized protein</fullName>
    </submittedName>
</protein>
<dbReference type="Proteomes" id="UP000321157">
    <property type="component" value="Unassembled WGS sequence"/>
</dbReference>
<feature type="transmembrane region" description="Helical" evidence="7">
    <location>
        <begin position="271"/>
        <end position="292"/>
    </location>
</feature>
<evidence type="ECO:0000256" key="7">
    <source>
        <dbReference type="SAM" id="Phobius"/>
    </source>
</evidence>
<evidence type="ECO:0000256" key="6">
    <source>
        <dbReference type="ARBA" id="ARBA00023136"/>
    </source>
</evidence>